<reference evidence="16" key="3">
    <citation type="submission" date="2015-06" db="UniProtKB">
        <authorList>
            <consortium name="EnsemblMetazoa"/>
        </authorList>
    </citation>
    <scope>IDENTIFICATION</scope>
</reference>
<dbReference type="GO" id="GO:0047184">
    <property type="term" value="F:1-acylglycerophosphocholine O-acyltransferase activity"/>
    <property type="evidence" value="ECO:0007669"/>
    <property type="project" value="TreeGrafter"/>
</dbReference>
<comment type="similarity">
    <text evidence="2 13">Belongs to the taffazin family.</text>
</comment>
<evidence type="ECO:0000256" key="7">
    <source>
        <dbReference type="ARBA" id="ARBA00023128"/>
    </source>
</evidence>
<reference evidence="17" key="1">
    <citation type="submission" date="2012-12" db="EMBL/GenBank/DDBJ databases">
        <authorList>
            <person name="Hellsten U."/>
            <person name="Grimwood J."/>
            <person name="Chapman J.A."/>
            <person name="Shapiro H."/>
            <person name="Aerts A."/>
            <person name="Otillar R.P."/>
            <person name="Terry A.Y."/>
            <person name="Boore J.L."/>
            <person name="Simakov O."/>
            <person name="Marletaz F."/>
            <person name="Cho S.-J."/>
            <person name="Edsinger-Gonzales E."/>
            <person name="Havlak P."/>
            <person name="Kuo D.-H."/>
            <person name="Larsson T."/>
            <person name="Lv J."/>
            <person name="Arendt D."/>
            <person name="Savage R."/>
            <person name="Osoegawa K."/>
            <person name="de Jong P."/>
            <person name="Lindberg D.R."/>
            <person name="Seaver E.C."/>
            <person name="Weisblat D.A."/>
            <person name="Putnam N.H."/>
            <person name="Grigoriev I.V."/>
            <person name="Rokhsar D.S."/>
        </authorList>
    </citation>
    <scope>NUCLEOTIDE SEQUENCE</scope>
    <source>
        <strain evidence="17">I ESC-2004</strain>
    </source>
</reference>
<evidence type="ECO:0000256" key="4">
    <source>
        <dbReference type="ARBA" id="ARBA00022787"/>
    </source>
</evidence>
<evidence type="ECO:0000259" key="14">
    <source>
        <dbReference type="SMART" id="SM00563"/>
    </source>
</evidence>
<keyword evidence="17" id="KW-1185">Reference proteome</keyword>
<dbReference type="OrthoDB" id="193467at2759"/>
<dbReference type="EMBL" id="KB308928">
    <property type="protein sequence ID" value="ELT96069.1"/>
    <property type="molecule type" value="Genomic_DNA"/>
</dbReference>
<dbReference type="Pfam" id="PF01553">
    <property type="entry name" value="Acyltransferase"/>
    <property type="match status" value="1"/>
</dbReference>
<comment type="catalytic activity">
    <reaction evidence="11">
        <text>1'-[1,2-diacyl-sn-glycero-3-phospho],3'-[1-acyl-sn-glycero-3-phospho]-glycerol + a 1,2-diacyl-sn-glycero-3-phosphocholine = a cardiolipin + a 1-acyl-sn-glycero-3-phosphocholine</text>
        <dbReference type="Rhea" id="RHEA:33731"/>
        <dbReference type="ChEBI" id="CHEBI:57643"/>
        <dbReference type="ChEBI" id="CHEBI:58168"/>
        <dbReference type="ChEBI" id="CHEBI:62237"/>
        <dbReference type="ChEBI" id="CHEBI:64743"/>
    </reaction>
    <physiologicalReaction direction="left-to-right" evidence="11">
        <dbReference type="Rhea" id="RHEA:33732"/>
    </physiologicalReaction>
    <physiologicalReaction direction="right-to-left" evidence="11">
        <dbReference type="Rhea" id="RHEA:33733"/>
    </physiologicalReaction>
</comment>
<evidence type="ECO:0000313" key="16">
    <source>
        <dbReference type="EnsemblMetazoa" id="CapteP20462"/>
    </source>
</evidence>
<evidence type="ECO:0000256" key="9">
    <source>
        <dbReference type="ARBA" id="ARBA00023315"/>
    </source>
</evidence>
<reference evidence="15 17" key="2">
    <citation type="journal article" date="2013" name="Nature">
        <title>Insights into bilaterian evolution from three spiralian genomes.</title>
        <authorList>
            <person name="Simakov O."/>
            <person name="Marletaz F."/>
            <person name="Cho S.J."/>
            <person name="Edsinger-Gonzales E."/>
            <person name="Havlak P."/>
            <person name="Hellsten U."/>
            <person name="Kuo D.H."/>
            <person name="Larsson T."/>
            <person name="Lv J."/>
            <person name="Arendt D."/>
            <person name="Savage R."/>
            <person name="Osoegawa K."/>
            <person name="de Jong P."/>
            <person name="Grimwood J."/>
            <person name="Chapman J.A."/>
            <person name="Shapiro H."/>
            <person name="Aerts A."/>
            <person name="Otillar R.P."/>
            <person name="Terry A.Y."/>
            <person name="Boore J.L."/>
            <person name="Grigoriev I.V."/>
            <person name="Lindberg D.R."/>
            <person name="Seaver E.C."/>
            <person name="Weisblat D.A."/>
            <person name="Putnam N.H."/>
            <person name="Rokhsar D.S."/>
        </authorList>
    </citation>
    <scope>NUCLEOTIDE SEQUENCE</scope>
    <source>
        <strain evidence="15 17">I ESC-2004</strain>
    </source>
</reference>
<evidence type="ECO:0000256" key="6">
    <source>
        <dbReference type="ARBA" id="ARBA00023098"/>
    </source>
</evidence>
<dbReference type="PRINTS" id="PR00979">
    <property type="entry name" value="TAFAZZIN"/>
</dbReference>
<dbReference type="SMART" id="SM00563">
    <property type="entry name" value="PlsC"/>
    <property type="match status" value="1"/>
</dbReference>
<dbReference type="OMA" id="WHTLFFS"/>
<comment type="subcellular location">
    <subcellularLocation>
        <location evidence="1">Mitochondrion inner membrane</location>
        <topology evidence="1">Peripheral membrane protein</topology>
        <orientation evidence="1">Intermembrane side</orientation>
    </subcellularLocation>
    <subcellularLocation>
        <location evidence="10">Mitochondrion outer membrane</location>
        <topology evidence="10">Peripheral membrane protein</topology>
        <orientation evidence="10">Intermembrane side</orientation>
    </subcellularLocation>
</comment>
<accession>R7TQX8</accession>
<dbReference type="AlphaFoldDB" id="R7TQX8"/>
<evidence type="ECO:0000256" key="3">
    <source>
        <dbReference type="ARBA" id="ARBA00022679"/>
    </source>
</evidence>
<dbReference type="GO" id="GO:0035965">
    <property type="term" value="P:cardiolipin acyl-chain remodeling"/>
    <property type="evidence" value="ECO:0007669"/>
    <property type="project" value="TreeGrafter"/>
</dbReference>
<evidence type="ECO:0000256" key="2">
    <source>
        <dbReference type="ARBA" id="ARBA00010524"/>
    </source>
</evidence>
<dbReference type="FunCoup" id="R7TQX8">
    <property type="interactions" value="896"/>
</dbReference>
<dbReference type="PANTHER" id="PTHR12497:SF0">
    <property type="entry name" value="TAFAZZIN"/>
    <property type="match status" value="1"/>
</dbReference>
<dbReference type="GO" id="GO:0005741">
    <property type="term" value="C:mitochondrial outer membrane"/>
    <property type="evidence" value="ECO:0007669"/>
    <property type="project" value="UniProtKB-SubCell"/>
</dbReference>
<evidence type="ECO:0000256" key="11">
    <source>
        <dbReference type="ARBA" id="ARBA00047906"/>
    </source>
</evidence>
<evidence type="ECO:0000256" key="5">
    <source>
        <dbReference type="ARBA" id="ARBA00022792"/>
    </source>
</evidence>
<keyword evidence="7" id="KW-0496">Mitochondrion</keyword>
<dbReference type="GO" id="GO:0005743">
    <property type="term" value="C:mitochondrial inner membrane"/>
    <property type="evidence" value="ECO:0007669"/>
    <property type="project" value="UniProtKB-SubCell"/>
</dbReference>
<gene>
    <name evidence="15" type="ORF">CAPTEDRAFT_20462</name>
</gene>
<dbReference type="InterPro" id="IPR002123">
    <property type="entry name" value="Plipid/glycerol_acylTrfase"/>
</dbReference>
<evidence type="ECO:0000256" key="1">
    <source>
        <dbReference type="ARBA" id="ARBA00004137"/>
    </source>
</evidence>
<evidence type="ECO:0000256" key="12">
    <source>
        <dbReference type="ARBA" id="ARBA00049543"/>
    </source>
</evidence>
<sequence>MPYIFQWPFHDHNSLSFRCASKFTVAAVSLFGKLVTEIFNTTHVHNKQQLLDAIEHRESGRPLITVINHTSVLDDPGLHGVLPTRILVRNNHLMRWSVAAQDVCYKRSIFTWFFSRGRCVPVIRGVGVYQRGIDFCIEKLNQGEWVHIFPEGYVNPDNTYRRLKWGVGRLVAECERSPLIVPMWHVGMDVVRPNKRPYYYFKAGKHVTLSIGDPIDLSSEVERLRSSNSSPMEARKTLTDIIEQRLLALKPEAEKLHQETLVRLNVKS</sequence>
<comment type="catalytic activity">
    <reaction evidence="12">
        <text>1,2-di-(9Z-octadecenoyl)-sn-glycero-3-phosphocholine + 1-hexadecanoyl-sn-glycero-3-phosphocholine = 1-hexadecanoyl-2-(9Z-octadecenoyl)-sn-glycero-3-phosphocholine + 1-(9Z-octadecenoyl)-sn-glycero-3-phosphocholine</text>
        <dbReference type="Rhea" id="RHEA:43816"/>
        <dbReference type="ChEBI" id="CHEBI:28610"/>
        <dbReference type="ChEBI" id="CHEBI:72998"/>
        <dbReference type="ChEBI" id="CHEBI:73001"/>
        <dbReference type="ChEBI" id="CHEBI:74669"/>
    </reaction>
    <physiologicalReaction direction="left-to-right" evidence="12">
        <dbReference type="Rhea" id="RHEA:43817"/>
    </physiologicalReaction>
    <physiologicalReaction direction="right-to-left" evidence="12">
        <dbReference type="Rhea" id="RHEA:43818"/>
    </physiologicalReaction>
</comment>
<evidence type="ECO:0000256" key="10">
    <source>
        <dbReference type="ARBA" id="ARBA00024323"/>
    </source>
</evidence>
<keyword evidence="9" id="KW-0012">Acyltransferase</keyword>
<feature type="domain" description="Phospholipid/glycerol acyltransferase" evidence="14">
    <location>
        <begin position="63"/>
        <end position="188"/>
    </location>
</feature>
<dbReference type="SUPFAM" id="SSF69593">
    <property type="entry name" value="Glycerol-3-phosphate (1)-acyltransferase"/>
    <property type="match status" value="1"/>
</dbReference>
<dbReference type="PANTHER" id="PTHR12497">
    <property type="entry name" value="TAZ PROTEIN TAFAZZIN"/>
    <property type="match status" value="1"/>
</dbReference>
<dbReference type="EnsemblMetazoa" id="CapteT20462">
    <property type="protein sequence ID" value="CapteP20462"/>
    <property type="gene ID" value="CapteG20462"/>
</dbReference>
<dbReference type="Proteomes" id="UP000014760">
    <property type="component" value="Unassembled WGS sequence"/>
</dbReference>
<keyword evidence="8" id="KW-0472">Membrane</keyword>
<keyword evidence="4" id="KW-1000">Mitochondrion outer membrane</keyword>
<keyword evidence="5" id="KW-0999">Mitochondrion inner membrane</keyword>
<dbReference type="STRING" id="283909.R7TQX8"/>
<evidence type="ECO:0000256" key="8">
    <source>
        <dbReference type="ARBA" id="ARBA00023136"/>
    </source>
</evidence>
<evidence type="ECO:0000313" key="17">
    <source>
        <dbReference type="Proteomes" id="UP000014760"/>
    </source>
</evidence>
<name>R7TQX8_CAPTE</name>
<dbReference type="GO" id="GO:0007007">
    <property type="term" value="P:inner mitochondrial membrane organization"/>
    <property type="evidence" value="ECO:0007669"/>
    <property type="project" value="TreeGrafter"/>
</dbReference>
<keyword evidence="3" id="KW-0808">Transferase</keyword>
<dbReference type="InterPro" id="IPR000872">
    <property type="entry name" value="Tafazzin"/>
</dbReference>
<dbReference type="EMBL" id="AMQN01011536">
    <property type="status" value="NOT_ANNOTATED_CDS"/>
    <property type="molecule type" value="Genomic_DNA"/>
</dbReference>
<protein>
    <recommendedName>
        <fullName evidence="13">Tafazzin family protein</fullName>
    </recommendedName>
</protein>
<proteinExistence type="inferred from homology"/>
<dbReference type="CDD" id="cd07989">
    <property type="entry name" value="LPLAT_AGPAT-like"/>
    <property type="match status" value="1"/>
</dbReference>
<organism evidence="15">
    <name type="scientific">Capitella teleta</name>
    <name type="common">Polychaete worm</name>
    <dbReference type="NCBI Taxonomy" id="283909"/>
    <lineage>
        <taxon>Eukaryota</taxon>
        <taxon>Metazoa</taxon>
        <taxon>Spiralia</taxon>
        <taxon>Lophotrochozoa</taxon>
        <taxon>Annelida</taxon>
        <taxon>Polychaeta</taxon>
        <taxon>Sedentaria</taxon>
        <taxon>Scolecida</taxon>
        <taxon>Capitellidae</taxon>
        <taxon>Capitella</taxon>
    </lineage>
</organism>
<evidence type="ECO:0000256" key="13">
    <source>
        <dbReference type="RuleBase" id="RU365062"/>
    </source>
</evidence>
<evidence type="ECO:0000313" key="15">
    <source>
        <dbReference type="EMBL" id="ELT96069.1"/>
    </source>
</evidence>
<keyword evidence="6" id="KW-0443">Lipid metabolism</keyword>
<dbReference type="HOGENOM" id="CLU_046747_3_0_1"/>